<name>A0A834XGK0_9FABA</name>
<reference evidence="1" key="1">
    <citation type="submission" date="2020-09" db="EMBL/GenBank/DDBJ databases">
        <title>Genome-Enabled Discovery of Anthraquinone Biosynthesis in Senna tora.</title>
        <authorList>
            <person name="Kang S.-H."/>
            <person name="Pandey R.P."/>
            <person name="Lee C.-M."/>
            <person name="Sim J.-S."/>
            <person name="Jeong J.-T."/>
            <person name="Choi B.-S."/>
            <person name="Jung M."/>
            <person name="Ginzburg D."/>
            <person name="Zhao K."/>
            <person name="Won S.Y."/>
            <person name="Oh T.-J."/>
            <person name="Yu Y."/>
            <person name="Kim N.-H."/>
            <person name="Lee O.R."/>
            <person name="Lee T.-H."/>
            <person name="Bashyal P."/>
            <person name="Kim T.-S."/>
            <person name="Lee W.-H."/>
            <person name="Kawkins C."/>
            <person name="Kim C.-K."/>
            <person name="Kim J.S."/>
            <person name="Ahn B.O."/>
            <person name="Rhee S.Y."/>
            <person name="Sohng J.K."/>
        </authorList>
    </citation>
    <scope>NUCLEOTIDE SEQUENCE</scope>
    <source>
        <tissue evidence="1">Leaf</tissue>
    </source>
</reference>
<keyword evidence="2" id="KW-1185">Reference proteome</keyword>
<gene>
    <name evidence="1" type="ORF">G2W53_001863</name>
</gene>
<dbReference type="EMBL" id="JAAIUW010000001">
    <property type="protein sequence ID" value="KAF7844958.1"/>
    <property type="molecule type" value="Genomic_DNA"/>
</dbReference>
<protein>
    <submittedName>
        <fullName evidence="1">Uncharacterized protein</fullName>
    </submittedName>
</protein>
<dbReference type="Proteomes" id="UP000634136">
    <property type="component" value="Unassembled WGS sequence"/>
</dbReference>
<proteinExistence type="predicted"/>
<accession>A0A834XGK0</accession>
<comment type="caution">
    <text evidence="1">The sequence shown here is derived from an EMBL/GenBank/DDBJ whole genome shotgun (WGS) entry which is preliminary data.</text>
</comment>
<dbReference type="AlphaFoldDB" id="A0A834XGK0"/>
<evidence type="ECO:0000313" key="2">
    <source>
        <dbReference type="Proteomes" id="UP000634136"/>
    </source>
</evidence>
<organism evidence="1 2">
    <name type="scientific">Senna tora</name>
    <dbReference type="NCBI Taxonomy" id="362788"/>
    <lineage>
        <taxon>Eukaryota</taxon>
        <taxon>Viridiplantae</taxon>
        <taxon>Streptophyta</taxon>
        <taxon>Embryophyta</taxon>
        <taxon>Tracheophyta</taxon>
        <taxon>Spermatophyta</taxon>
        <taxon>Magnoliopsida</taxon>
        <taxon>eudicotyledons</taxon>
        <taxon>Gunneridae</taxon>
        <taxon>Pentapetalae</taxon>
        <taxon>rosids</taxon>
        <taxon>fabids</taxon>
        <taxon>Fabales</taxon>
        <taxon>Fabaceae</taxon>
        <taxon>Caesalpinioideae</taxon>
        <taxon>Cassia clade</taxon>
        <taxon>Senna</taxon>
    </lineage>
</organism>
<evidence type="ECO:0000313" key="1">
    <source>
        <dbReference type="EMBL" id="KAF7844958.1"/>
    </source>
</evidence>
<sequence length="33" mass="3711">MAKRAKSSKYKDGLLFTSMLIEINFGGIKDNFS</sequence>